<dbReference type="RefSeq" id="WP_187761781.1">
    <property type="nucleotide sequence ID" value="NZ_CP061038.1"/>
</dbReference>
<dbReference type="Proteomes" id="UP000516148">
    <property type="component" value="Chromosome"/>
</dbReference>
<feature type="transmembrane region" description="Helical" evidence="1">
    <location>
        <begin position="101"/>
        <end position="123"/>
    </location>
</feature>
<protein>
    <submittedName>
        <fullName evidence="2">Uncharacterized protein</fullName>
    </submittedName>
</protein>
<keyword evidence="1" id="KW-1133">Transmembrane helix</keyword>
<evidence type="ECO:0000313" key="2">
    <source>
        <dbReference type="EMBL" id="QNQ09469.1"/>
    </source>
</evidence>
<organism evidence="2 3">
    <name type="scientific">Sphingomonas alpina</name>
    <dbReference type="NCBI Taxonomy" id="653931"/>
    <lineage>
        <taxon>Bacteria</taxon>
        <taxon>Pseudomonadati</taxon>
        <taxon>Pseudomonadota</taxon>
        <taxon>Alphaproteobacteria</taxon>
        <taxon>Sphingomonadales</taxon>
        <taxon>Sphingomonadaceae</taxon>
        <taxon>Sphingomonas</taxon>
    </lineage>
</organism>
<evidence type="ECO:0000313" key="3">
    <source>
        <dbReference type="Proteomes" id="UP000516148"/>
    </source>
</evidence>
<evidence type="ECO:0000256" key="1">
    <source>
        <dbReference type="SAM" id="Phobius"/>
    </source>
</evidence>
<keyword evidence="1" id="KW-0812">Transmembrane</keyword>
<accession>A0A7H0LIG6</accession>
<feature type="transmembrane region" description="Helical" evidence="1">
    <location>
        <begin position="211"/>
        <end position="231"/>
    </location>
</feature>
<keyword evidence="1" id="KW-0472">Membrane</keyword>
<keyword evidence="3" id="KW-1185">Reference proteome</keyword>
<dbReference type="EMBL" id="CP061038">
    <property type="protein sequence ID" value="QNQ09469.1"/>
    <property type="molecule type" value="Genomic_DNA"/>
</dbReference>
<feature type="transmembrane region" description="Helical" evidence="1">
    <location>
        <begin position="177"/>
        <end position="199"/>
    </location>
</feature>
<feature type="transmembrane region" description="Helical" evidence="1">
    <location>
        <begin position="237"/>
        <end position="260"/>
    </location>
</feature>
<reference evidence="2 3" key="1">
    <citation type="submission" date="2020-09" db="EMBL/GenBank/DDBJ databases">
        <title>Sphingomonas sp., a new species isolated from pork steak.</title>
        <authorList>
            <person name="Heidler von Heilborn D."/>
        </authorList>
    </citation>
    <scope>NUCLEOTIDE SEQUENCE [LARGE SCALE GENOMIC DNA]</scope>
    <source>
        <strain evidence="3">S8-3T</strain>
    </source>
</reference>
<feature type="transmembrane region" description="Helical" evidence="1">
    <location>
        <begin position="50"/>
        <end position="73"/>
    </location>
</feature>
<feature type="transmembrane region" description="Helical" evidence="1">
    <location>
        <begin position="6"/>
        <end position="29"/>
    </location>
</feature>
<gene>
    <name evidence="2" type="ORF">H3Z74_22985</name>
</gene>
<name>A0A7H0LIG6_9SPHN</name>
<feature type="transmembrane region" description="Helical" evidence="1">
    <location>
        <begin position="135"/>
        <end position="157"/>
    </location>
</feature>
<dbReference type="AlphaFoldDB" id="A0A7H0LIG6"/>
<feature type="transmembrane region" description="Helical" evidence="1">
    <location>
        <begin position="272"/>
        <end position="292"/>
    </location>
</feature>
<sequence length="298" mass="31472">MRVDAGPIAILFAVLVLLGPLILGLMGWLRRGKVRGSGSAARSWDWRLTIGSALLYALAFEVLFLIQELFLVIPKALTPGLHPILYHNNHDWTGDNPLARLFQGTGALAILLVGLAALAVLRAAHVPKGMTARTALIWVAFAGLFQSVPQVVVGAILPQNDVGMAMDYLGLDAPLRWAAALLAMAAIIALAFALTRPLLSLAPDASRTGTIFRVGTVPAVLGTLIVIPFRLPGSIDQVALVPVAVAIIGMGFIQAGAWRSAPRPPEAPTGQLSPLLLLIAAMAMLAFFQVVLRPGIAF</sequence>
<dbReference type="KEGG" id="spap:H3Z74_22985"/>
<proteinExistence type="predicted"/>